<name>A0AA39IL17_9BILA</name>
<gene>
    <name evidence="2" type="ORF">QR680_009006</name>
</gene>
<reference evidence="2" key="1">
    <citation type="submission" date="2023-06" db="EMBL/GenBank/DDBJ databases">
        <title>Genomic analysis of the entomopathogenic nematode Steinernema hermaphroditum.</title>
        <authorList>
            <person name="Schwarz E.M."/>
            <person name="Heppert J.K."/>
            <person name="Baniya A."/>
            <person name="Schwartz H.T."/>
            <person name="Tan C.-H."/>
            <person name="Antoshechkin I."/>
            <person name="Sternberg P.W."/>
            <person name="Goodrich-Blair H."/>
            <person name="Dillman A.R."/>
        </authorList>
    </citation>
    <scope>NUCLEOTIDE SEQUENCE</scope>
    <source>
        <strain evidence="2">PS9179</strain>
        <tissue evidence="2">Whole animal</tissue>
    </source>
</reference>
<comment type="caution">
    <text evidence="2">The sequence shown here is derived from an EMBL/GenBank/DDBJ whole genome shotgun (WGS) entry which is preliminary data.</text>
</comment>
<evidence type="ECO:0000313" key="2">
    <source>
        <dbReference type="EMBL" id="KAK0425053.1"/>
    </source>
</evidence>
<feature type="region of interest" description="Disordered" evidence="1">
    <location>
        <begin position="23"/>
        <end position="60"/>
    </location>
</feature>
<accession>A0AA39IL17</accession>
<proteinExistence type="predicted"/>
<dbReference type="AlphaFoldDB" id="A0AA39IL17"/>
<dbReference type="EMBL" id="JAUCMV010000001">
    <property type="protein sequence ID" value="KAK0425053.1"/>
    <property type="molecule type" value="Genomic_DNA"/>
</dbReference>
<organism evidence="2 3">
    <name type="scientific">Steinernema hermaphroditum</name>
    <dbReference type="NCBI Taxonomy" id="289476"/>
    <lineage>
        <taxon>Eukaryota</taxon>
        <taxon>Metazoa</taxon>
        <taxon>Ecdysozoa</taxon>
        <taxon>Nematoda</taxon>
        <taxon>Chromadorea</taxon>
        <taxon>Rhabditida</taxon>
        <taxon>Tylenchina</taxon>
        <taxon>Panagrolaimomorpha</taxon>
        <taxon>Strongyloidoidea</taxon>
        <taxon>Steinernematidae</taxon>
        <taxon>Steinernema</taxon>
    </lineage>
</organism>
<evidence type="ECO:0000256" key="1">
    <source>
        <dbReference type="SAM" id="MobiDB-lite"/>
    </source>
</evidence>
<keyword evidence="3" id="KW-1185">Reference proteome</keyword>
<dbReference type="Proteomes" id="UP001175271">
    <property type="component" value="Unassembled WGS sequence"/>
</dbReference>
<evidence type="ECO:0000313" key="3">
    <source>
        <dbReference type="Proteomes" id="UP001175271"/>
    </source>
</evidence>
<protein>
    <submittedName>
        <fullName evidence="2">Uncharacterized protein</fullName>
    </submittedName>
</protein>
<sequence length="132" mass="13763">MAIAESGSFSATLTVLRPSLSPSIASRANPLSRVRSPPALSNPAVIECQPNRSSSSGDDCWAARRQMTRRPLKVRRRFEIQIDGGGGGEEAMALRGAEGAAPEESLGAPPARVLFGLVVAARFSSVVASASE</sequence>